<dbReference type="InterPro" id="IPR011010">
    <property type="entry name" value="DNA_brk_join_enz"/>
</dbReference>
<sequence length="87" mass="10426">MPHAVKKQLINSSRTLDLEGEFARPENSHYLVLSLEKLPELLSRTENRLTRYVFKPSLLFFVRSSELHFARWGEIDWQQKLWIILEE</sequence>
<comment type="caution">
    <text evidence="1">The sequence shown here is derived from an EMBL/GenBank/DDBJ whole genome shotgun (WGS) entry which is preliminary data.</text>
</comment>
<accession>A0A8I0SZS0</accession>
<dbReference type="GO" id="GO:0003677">
    <property type="term" value="F:DNA binding"/>
    <property type="evidence" value="ECO:0007669"/>
    <property type="project" value="InterPro"/>
</dbReference>
<dbReference type="SUPFAM" id="SSF56349">
    <property type="entry name" value="DNA breaking-rejoining enzymes"/>
    <property type="match status" value="1"/>
</dbReference>
<dbReference type="RefSeq" id="WP_146109653.1">
    <property type="nucleotide sequence ID" value="NZ_CP014015.2"/>
</dbReference>
<dbReference type="EMBL" id="VKME01000013">
    <property type="protein sequence ID" value="MBE0129374.1"/>
    <property type="molecule type" value="Genomic_DNA"/>
</dbReference>
<gene>
    <name evidence="1" type="ORF">FOT72_15410</name>
</gene>
<protein>
    <submittedName>
        <fullName evidence="1">Uncharacterized protein</fullName>
    </submittedName>
</protein>
<proteinExistence type="predicted"/>
<dbReference type="AlphaFoldDB" id="A0A8I0SZS0"/>
<evidence type="ECO:0000313" key="2">
    <source>
        <dbReference type="Proteomes" id="UP000656723"/>
    </source>
</evidence>
<organism evidence="1 2">
    <name type="scientific">Citrobacter amalonaticus</name>
    <dbReference type="NCBI Taxonomy" id="35703"/>
    <lineage>
        <taxon>Bacteria</taxon>
        <taxon>Pseudomonadati</taxon>
        <taxon>Pseudomonadota</taxon>
        <taxon>Gammaproteobacteria</taxon>
        <taxon>Enterobacterales</taxon>
        <taxon>Enterobacteriaceae</taxon>
        <taxon>Citrobacter</taxon>
    </lineage>
</organism>
<name>A0A8I0SZS0_CITAM</name>
<dbReference type="Proteomes" id="UP000656723">
    <property type="component" value="Unassembled WGS sequence"/>
</dbReference>
<evidence type="ECO:0000313" key="1">
    <source>
        <dbReference type="EMBL" id="MBE0129374.1"/>
    </source>
</evidence>
<reference evidence="1" key="1">
    <citation type="submission" date="2019-07" db="EMBL/GenBank/DDBJ databases">
        <title>KPC-2 carbapenem resistent Enterobacterales isolates from Germany.</title>
        <authorList>
            <person name="Yao Y."/>
            <person name="Falgenhauer L."/>
            <person name="Imirzalioglu C."/>
            <person name="Chakraborty T."/>
        </authorList>
    </citation>
    <scope>NUCLEOTIDE SEQUENCE</scope>
    <source>
        <strain evidence="1">CA13304</strain>
    </source>
</reference>